<feature type="compositionally biased region" description="Polar residues" evidence="1">
    <location>
        <begin position="15"/>
        <end position="30"/>
    </location>
</feature>
<proteinExistence type="predicted"/>
<reference evidence="2" key="1">
    <citation type="submission" date="2009-10" db="EMBL/GenBank/DDBJ databases">
        <title>Diversity of trophic interactions inside an arsenic-rich microbial ecosystem.</title>
        <authorList>
            <person name="Bertin P.N."/>
            <person name="Heinrich-Salmeron A."/>
            <person name="Pelletier E."/>
            <person name="Goulhen-Chollet F."/>
            <person name="Arsene-Ploetze F."/>
            <person name="Gallien S."/>
            <person name="Calteau A."/>
            <person name="Vallenet D."/>
            <person name="Casiot C."/>
            <person name="Chane-Woon-Ming B."/>
            <person name="Giloteaux L."/>
            <person name="Barakat M."/>
            <person name="Bonnefoy V."/>
            <person name="Bruneel O."/>
            <person name="Chandler M."/>
            <person name="Cleiss J."/>
            <person name="Duran R."/>
            <person name="Elbaz-Poulichet F."/>
            <person name="Fonknechten N."/>
            <person name="Lauga B."/>
            <person name="Mornico D."/>
            <person name="Ortet P."/>
            <person name="Schaeffer C."/>
            <person name="Siguier P."/>
            <person name="Alexander Thil Smith A."/>
            <person name="Van Dorsselaer A."/>
            <person name="Weissenbach J."/>
            <person name="Medigue C."/>
            <person name="Le Paslier D."/>
        </authorList>
    </citation>
    <scope>NUCLEOTIDE SEQUENCE</scope>
</reference>
<name>E6QA71_9ZZZZ</name>
<gene>
    <name evidence="2" type="ORF">CARN5_2513</name>
</gene>
<evidence type="ECO:0000313" key="2">
    <source>
        <dbReference type="EMBL" id="CBI04097.1"/>
    </source>
</evidence>
<evidence type="ECO:0000256" key="1">
    <source>
        <dbReference type="SAM" id="MobiDB-lite"/>
    </source>
</evidence>
<dbReference type="EMBL" id="CABP01000044">
    <property type="protein sequence ID" value="CBI04097.1"/>
    <property type="molecule type" value="Genomic_DNA"/>
</dbReference>
<organism evidence="2">
    <name type="scientific">mine drainage metagenome</name>
    <dbReference type="NCBI Taxonomy" id="410659"/>
    <lineage>
        <taxon>unclassified sequences</taxon>
        <taxon>metagenomes</taxon>
        <taxon>ecological metagenomes</taxon>
    </lineage>
</organism>
<sequence>MVRPCRRLAMDSSDIESNTSPEAKSESSANPFYWTPSEIESRREEMHAAECLPVWFLLCEQFSVLN</sequence>
<protein>
    <submittedName>
        <fullName evidence="2">Uncharacterized protein</fullName>
    </submittedName>
</protein>
<feature type="region of interest" description="Disordered" evidence="1">
    <location>
        <begin position="1"/>
        <end position="32"/>
    </location>
</feature>
<accession>E6QA71</accession>
<comment type="caution">
    <text evidence="2">The sequence shown here is derived from an EMBL/GenBank/DDBJ whole genome shotgun (WGS) entry which is preliminary data.</text>
</comment>
<dbReference type="AlphaFoldDB" id="E6QA71"/>